<dbReference type="InterPro" id="IPR011059">
    <property type="entry name" value="Metal-dep_hydrolase_composite"/>
</dbReference>
<dbReference type="SUPFAM" id="SSF51556">
    <property type="entry name" value="Metallo-dependent hydrolases"/>
    <property type="match status" value="1"/>
</dbReference>
<dbReference type="PANTHER" id="PTHR22642:SF2">
    <property type="entry name" value="PROTEIN LONG AFTER FAR-RED 3"/>
    <property type="match status" value="1"/>
</dbReference>
<dbReference type="PANTHER" id="PTHR22642">
    <property type="entry name" value="IMIDAZOLONEPROPIONASE"/>
    <property type="match status" value="1"/>
</dbReference>
<gene>
    <name evidence="2" type="ORF">S03H2_10015</name>
</gene>
<reference evidence="2" key="1">
    <citation type="journal article" date="2014" name="Front. Microbiol.">
        <title>High frequency of phylogenetically diverse reductive dehalogenase-homologous genes in deep subseafloor sedimentary metagenomes.</title>
        <authorList>
            <person name="Kawai M."/>
            <person name="Futagami T."/>
            <person name="Toyoda A."/>
            <person name="Takaki Y."/>
            <person name="Nishi S."/>
            <person name="Hori S."/>
            <person name="Arai W."/>
            <person name="Tsubouchi T."/>
            <person name="Morono Y."/>
            <person name="Uchiyama I."/>
            <person name="Ito T."/>
            <person name="Fujiyama A."/>
            <person name="Inagaki F."/>
            <person name="Takami H."/>
        </authorList>
    </citation>
    <scope>NUCLEOTIDE SEQUENCE</scope>
    <source>
        <strain evidence="2">Expedition CK06-06</strain>
    </source>
</reference>
<dbReference type="AlphaFoldDB" id="X1F5K7"/>
<evidence type="ECO:0000313" key="2">
    <source>
        <dbReference type="EMBL" id="GAH27855.1"/>
    </source>
</evidence>
<dbReference type="InterPro" id="IPR013108">
    <property type="entry name" value="Amidohydro_3"/>
</dbReference>
<dbReference type="Pfam" id="PF07969">
    <property type="entry name" value="Amidohydro_3"/>
    <property type="match status" value="1"/>
</dbReference>
<organism evidence="2">
    <name type="scientific">marine sediment metagenome</name>
    <dbReference type="NCBI Taxonomy" id="412755"/>
    <lineage>
        <taxon>unclassified sequences</taxon>
        <taxon>metagenomes</taxon>
        <taxon>ecological metagenomes</taxon>
    </lineage>
</organism>
<feature type="domain" description="Amidohydrolase 3" evidence="1">
    <location>
        <begin position="2"/>
        <end position="245"/>
    </location>
</feature>
<dbReference type="InterPro" id="IPR032466">
    <property type="entry name" value="Metal_Hydrolase"/>
</dbReference>
<protein>
    <recommendedName>
        <fullName evidence="1">Amidohydrolase 3 domain-containing protein</fullName>
    </recommendedName>
</protein>
<dbReference type="SUPFAM" id="SSF51338">
    <property type="entry name" value="Composite domain of metallo-dependent hydrolases"/>
    <property type="match status" value="1"/>
</dbReference>
<dbReference type="GO" id="GO:0016810">
    <property type="term" value="F:hydrolase activity, acting on carbon-nitrogen (but not peptide) bonds"/>
    <property type="evidence" value="ECO:0007669"/>
    <property type="project" value="InterPro"/>
</dbReference>
<dbReference type="Gene3D" id="2.30.40.10">
    <property type="entry name" value="Urease, subunit C, domain 1"/>
    <property type="match status" value="1"/>
</dbReference>
<dbReference type="Gene3D" id="3.20.20.140">
    <property type="entry name" value="Metal-dependent hydrolases"/>
    <property type="match status" value="1"/>
</dbReference>
<name>X1F5K7_9ZZZZ</name>
<feature type="non-terminal residue" evidence="2">
    <location>
        <position position="1"/>
    </location>
</feature>
<sequence length="248" mass="27879">KIGGLKLYLDGSFGAKTACMFKPFTDAPEECGFCVIGEEDIYEKMKVAHNNRLQIVIHAIGDRANRIAMDLYKKLLTEFPRDDPRHRIEHASMLTEDVIKDMAEYGVIASCQPPFINSEYNWISKRIGEERCKYTYPMKSIVTAGVVLASGSDCPIEDPHPILGLHALVTRNSFVPEECLSVEEALKSYTINAAYAAFEEDIKGSIEVGKLADFVLLDRNPLKVPKDEIKEIRVMETIIRGKTVFKMS</sequence>
<dbReference type="EMBL" id="BARU01005179">
    <property type="protein sequence ID" value="GAH27855.1"/>
    <property type="molecule type" value="Genomic_DNA"/>
</dbReference>
<accession>X1F5K7</accession>
<evidence type="ECO:0000259" key="1">
    <source>
        <dbReference type="Pfam" id="PF07969"/>
    </source>
</evidence>
<proteinExistence type="predicted"/>
<comment type="caution">
    <text evidence="2">The sequence shown here is derived from an EMBL/GenBank/DDBJ whole genome shotgun (WGS) entry which is preliminary data.</text>
</comment>